<sequence>MARPTIALRQWIKLRQSLSRTPHTPLNSHANFLAPSANLLVLTRHTPSSKRLFHNTRAQNAKRIPPPAPEATMRRDNRQGPKWFQIPNMVKGSGAMNRDGFFLHSLGTILNPERVHAWYKDLQGTAGYEYDNAIRAGALPKAISFKTFKTVKMKLADASFTARPNAQAIRAISVDVDTVFRIGYCATPFDHYLRDWIVSSCAMAKARIPLVLVTNRGIDKQGIPVRTEWTTAVEKLAAEKFPPALLLHAKILSMRGHHQEACELLEKEVLPFTTSTQQPPQFFEDITLSGILESPWRLYALLQAQYDEVHGSPEARRKSDEAIRISATVYQDPDAMVDYAIVMMNENNLDLYEEYMLKAATAGNANACMFLANFYYLTFHGRYPTRGERAGQIASQGAETSNPKAASSASPAKEPSAMWKWITSFFRQSMKREEYRSLASDWYYLAYTHGNRRASLMMALLAREDGDLVNGLIFLEQAQAEKDRDFAGKLEALKANWNNKDYVPKLPRKILDVQ</sequence>
<dbReference type="AlphaFoldDB" id="A0A1V6P8G7"/>
<dbReference type="InterPro" id="IPR011990">
    <property type="entry name" value="TPR-like_helical_dom_sf"/>
</dbReference>
<dbReference type="Gene3D" id="1.25.40.10">
    <property type="entry name" value="Tetratricopeptide repeat domain"/>
    <property type="match status" value="1"/>
</dbReference>
<dbReference type="Proteomes" id="UP000191522">
    <property type="component" value="Unassembled WGS sequence"/>
</dbReference>
<comment type="caution">
    <text evidence="2">The sequence shown here is derived from an EMBL/GenBank/DDBJ whole genome shotgun (WGS) entry which is preliminary data.</text>
</comment>
<protein>
    <submittedName>
        <fullName evidence="2">Uncharacterized protein</fullName>
    </submittedName>
</protein>
<keyword evidence="3" id="KW-1185">Reference proteome</keyword>
<gene>
    <name evidence="2" type="ORF">PENDEC_c016G01893</name>
</gene>
<dbReference type="OrthoDB" id="250175at2759"/>
<dbReference type="SUPFAM" id="SSF81901">
    <property type="entry name" value="HCP-like"/>
    <property type="match status" value="1"/>
</dbReference>
<feature type="compositionally biased region" description="Low complexity" evidence="1">
    <location>
        <begin position="401"/>
        <end position="411"/>
    </location>
</feature>
<accession>A0A1V6P8G7</accession>
<evidence type="ECO:0000313" key="2">
    <source>
        <dbReference type="EMBL" id="OQD73284.1"/>
    </source>
</evidence>
<evidence type="ECO:0000313" key="3">
    <source>
        <dbReference type="Proteomes" id="UP000191522"/>
    </source>
</evidence>
<name>A0A1V6P8G7_PENDC</name>
<organism evidence="2 3">
    <name type="scientific">Penicillium decumbens</name>
    <dbReference type="NCBI Taxonomy" id="69771"/>
    <lineage>
        <taxon>Eukaryota</taxon>
        <taxon>Fungi</taxon>
        <taxon>Dikarya</taxon>
        <taxon>Ascomycota</taxon>
        <taxon>Pezizomycotina</taxon>
        <taxon>Eurotiomycetes</taxon>
        <taxon>Eurotiomycetidae</taxon>
        <taxon>Eurotiales</taxon>
        <taxon>Aspergillaceae</taxon>
        <taxon>Penicillium</taxon>
    </lineage>
</organism>
<proteinExistence type="predicted"/>
<dbReference type="OMA" id="NFYYLTS"/>
<evidence type="ECO:0000256" key="1">
    <source>
        <dbReference type="SAM" id="MobiDB-lite"/>
    </source>
</evidence>
<dbReference type="STRING" id="69771.A0A1V6P8G7"/>
<feature type="region of interest" description="Disordered" evidence="1">
    <location>
        <begin position="390"/>
        <end position="411"/>
    </location>
</feature>
<reference evidence="3" key="1">
    <citation type="journal article" date="2017" name="Nat. Microbiol.">
        <title>Global analysis of biosynthetic gene clusters reveals vast potential of secondary metabolite production in Penicillium species.</title>
        <authorList>
            <person name="Nielsen J.C."/>
            <person name="Grijseels S."/>
            <person name="Prigent S."/>
            <person name="Ji B."/>
            <person name="Dainat J."/>
            <person name="Nielsen K.F."/>
            <person name="Frisvad J.C."/>
            <person name="Workman M."/>
            <person name="Nielsen J."/>
        </authorList>
    </citation>
    <scope>NUCLEOTIDE SEQUENCE [LARGE SCALE GENOMIC DNA]</scope>
    <source>
        <strain evidence="3">IBT 11843</strain>
    </source>
</reference>
<dbReference type="EMBL" id="MDYL01000016">
    <property type="protein sequence ID" value="OQD73284.1"/>
    <property type="molecule type" value="Genomic_DNA"/>
</dbReference>